<dbReference type="Proteomes" id="UP000230903">
    <property type="component" value="Unassembled WGS sequence"/>
</dbReference>
<evidence type="ECO:0000313" key="1">
    <source>
        <dbReference type="EMBL" id="PIR87996.1"/>
    </source>
</evidence>
<reference evidence="2" key="1">
    <citation type="submission" date="2017-09" db="EMBL/GenBank/DDBJ databases">
        <title>Depth-based differentiation of microbial function through sediment-hosted aquifers and enrichment of novel symbionts in the deep terrestrial subsurface.</title>
        <authorList>
            <person name="Probst A.J."/>
            <person name="Ladd B."/>
            <person name="Jarett J.K."/>
            <person name="Geller-Mcgrath D.E."/>
            <person name="Sieber C.M.K."/>
            <person name="Emerson J.B."/>
            <person name="Anantharaman K."/>
            <person name="Thomas B.C."/>
            <person name="Malmstrom R."/>
            <person name="Stieglmeier M."/>
            <person name="Klingl A."/>
            <person name="Woyke T."/>
            <person name="Ryan C.M."/>
            <person name="Banfield J.F."/>
        </authorList>
    </citation>
    <scope>NUCLEOTIDE SEQUENCE [LARGE SCALE GENOMIC DNA]</scope>
</reference>
<evidence type="ECO:0000313" key="2">
    <source>
        <dbReference type="Proteomes" id="UP000230903"/>
    </source>
</evidence>
<organism evidence="1 2">
    <name type="scientific">Candidatus Harrisonbacteria bacterium CG10_big_fil_rev_8_21_14_0_10_45_28</name>
    <dbReference type="NCBI Taxonomy" id="1974586"/>
    <lineage>
        <taxon>Bacteria</taxon>
        <taxon>Candidatus Harrisoniibacteriota</taxon>
    </lineage>
</organism>
<comment type="caution">
    <text evidence="1">The sequence shown here is derived from an EMBL/GenBank/DDBJ whole genome shotgun (WGS) entry which is preliminary data.</text>
</comment>
<name>A0A2H0UQP9_9BACT</name>
<dbReference type="EMBL" id="PFBC01000026">
    <property type="protein sequence ID" value="PIR87996.1"/>
    <property type="molecule type" value="Genomic_DNA"/>
</dbReference>
<protein>
    <submittedName>
        <fullName evidence="1">Uncharacterized protein</fullName>
    </submittedName>
</protein>
<gene>
    <name evidence="1" type="ORF">COU10_01560</name>
</gene>
<sequence length="317" mass="36166">MSIALSYLVLLLVAFYVIYKLRRAILKDKNAVVPLLILIPRKKEGTESIHSQKDIQLTNELYNRLLEFKIWFAIEVVVENIGEEIKFFIFINRSNENRVRQLIKSLWPNSDAPEVDYYDLFSSVGTGSTAVSYLAQVKPYLTPLTTDSNVFIRILQCLSELSTVAESAAIQWIVKPAHSQIKYDISSQITQLQNNKIPNEQINQHFHLTKENVKALEAKVSQPLATANCKLAVHTASNARTVQVLQKIASIFQNSHSSLQFNQVELKPFKNQESAIEQFLQHKFVPELEMILNTTEIASLFHLPGQNTPNPKIQRHQ</sequence>
<accession>A0A2H0UQP9</accession>
<dbReference type="AlphaFoldDB" id="A0A2H0UQP9"/>
<proteinExistence type="predicted"/>